<reference evidence="1" key="1">
    <citation type="submission" date="2019-09" db="EMBL/GenBank/DDBJ databases">
        <authorList>
            <person name="Rodrigo-Torres L."/>
            <person name="Arahal R. D."/>
            <person name="Lucena T."/>
        </authorList>
    </citation>
    <scope>NUCLEOTIDE SEQUENCE</scope>
    <source>
        <strain evidence="1">ISS653</strain>
    </source>
</reference>
<organism evidence="1 2">
    <name type="scientific">Mesonia oceanica</name>
    <dbReference type="NCBI Taxonomy" id="2687242"/>
    <lineage>
        <taxon>Bacteria</taxon>
        <taxon>Pseudomonadati</taxon>
        <taxon>Bacteroidota</taxon>
        <taxon>Flavobacteriia</taxon>
        <taxon>Flavobacteriales</taxon>
        <taxon>Flavobacteriaceae</taxon>
        <taxon>Mesonia</taxon>
    </lineage>
</organism>
<comment type="caution">
    <text evidence="1">The sequence shown here is derived from an EMBL/GenBank/DDBJ whole genome shotgun (WGS) entry which is preliminary data.</text>
</comment>
<proteinExistence type="predicted"/>
<sequence>MDSCSVINVDAQQSTSKKRYLFDIITLGTTKLQIDAKLSIPENEGDEYGVNQVTSHLSGITTPVAEWEKTNFDISEDYDGNIRVQVYGFLKQGLMISGWGIYSEVGYIF</sequence>
<accession>A0AC61Y3P3</accession>
<gene>
    <name evidence="1" type="ORF">FVB9532_00335</name>
</gene>
<evidence type="ECO:0000313" key="2">
    <source>
        <dbReference type="Proteomes" id="UP000356253"/>
    </source>
</evidence>
<name>A0AC61Y3P3_9FLAO</name>
<keyword evidence="2" id="KW-1185">Reference proteome</keyword>
<dbReference type="Proteomes" id="UP000356253">
    <property type="component" value="Unassembled WGS sequence"/>
</dbReference>
<dbReference type="EMBL" id="CABVMM010000001">
    <property type="protein sequence ID" value="VVU99084.1"/>
    <property type="molecule type" value="Genomic_DNA"/>
</dbReference>
<evidence type="ECO:0000313" key="1">
    <source>
        <dbReference type="EMBL" id="VVU99084.1"/>
    </source>
</evidence>
<protein>
    <submittedName>
        <fullName evidence="1">Uncharacterized protein</fullName>
    </submittedName>
</protein>